<accession>C0NF74</accession>
<organism evidence="1 2">
    <name type="scientific">Ajellomyces capsulatus (strain G186AR / H82 / ATCC MYA-2454 / RMSCC 2432)</name>
    <name type="common">Darling's disease fungus</name>
    <name type="synonym">Histoplasma capsulatum</name>
    <dbReference type="NCBI Taxonomy" id="447093"/>
    <lineage>
        <taxon>Eukaryota</taxon>
        <taxon>Fungi</taxon>
        <taxon>Dikarya</taxon>
        <taxon>Ascomycota</taxon>
        <taxon>Pezizomycotina</taxon>
        <taxon>Eurotiomycetes</taxon>
        <taxon>Eurotiomycetidae</taxon>
        <taxon>Onygenales</taxon>
        <taxon>Ajellomycetaceae</taxon>
        <taxon>Histoplasma</taxon>
    </lineage>
</organism>
<protein>
    <submittedName>
        <fullName evidence="1">Uncharacterized protein</fullName>
    </submittedName>
</protein>
<dbReference type="Proteomes" id="UP000001631">
    <property type="component" value="Unassembled WGS sequence"/>
</dbReference>
<proteinExistence type="predicted"/>
<dbReference type="InParanoid" id="C0NF74"/>
<sequence>MSASGTAAGPSLPLHMHSGRRLVTRYPATPFFILAFSLLTWDWAVRGQVELKERNEGYCIKGCETTVIFRRDKTATSSITYEHREWKIGLPVRSAVLKPLAGLLVVGWVTTSESGLSVLRTMLCIWHIILKQGQEHSCMDPAWLISLDLAEGVFDKVGKDWALLQMNNMSMPNLP</sequence>
<dbReference type="HOGENOM" id="CLU_1532098_0_0_1"/>
<evidence type="ECO:0000313" key="2">
    <source>
        <dbReference type="Proteomes" id="UP000001631"/>
    </source>
</evidence>
<gene>
    <name evidence="1" type="ORF">HCBG_01540</name>
</gene>
<keyword evidence="2" id="KW-1185">Reference proteome</keyword>
<name>C0NF74_AJECG</name>
<reference evidence="1" key="1">
    <citation type="submission" date="2009-02" db="EMBL/GenBank/DDBJ databases">
        <title>The Genome Sequence of Ajellomyces capsulatus strain G186AR.</title>
        <authorList>
            <consortium name="The Broad Institute Genome Sequencing Platform"/>
            <person name="Champion M."/>
            <person name="Cuomo C."/>
            <person name="Ma L.-J."/>
            <person name="Henn M.R."/>
            <person name="Sil A."/>
            <person name="Goldman B."/>
            <person name="Young S.K."/>
            <person name="Kodira C.D."/>
            <person name="Zeng Q."/>
            <person name="Koehrsen M."/>
            <person name="Alvarado L."/>
            <person name="Berlin A."/>
            <person name="Borenstein D."/>
            <person name="Chen Z."/>
            <person name="Engels R."/>
            <person name="Freedman E."/>
            <person name="Gellesch M."/>
            <person name="Goldberg J."/>
            <person name="Griggs A."/>
            <person name="Gujja S."/>
            <person name="Heiman D."/>
            <person name="Hepburn T."/>
            <person name="Howarth C."/>
            <person name="Jen D."/>
            <person name="Larson L."/>
            <person name="Lewis B."/>
            <person name="Mehta T."/>
            <person name="Park D."/>
            <person name="Pearson M."/>
            <person name="Roberts A."/>
            <person name="Saif S."/>
            <person name="Shea T."/>
            <person name="Shenoy N."/>
            <person name="Sisk P."/>
            <person name="Stolte C."/>
            <person name="Sykes S."/>
            <person name="Walk T."/>
            <person name="White J."/>
            <person name="Yandava C."/>
            <person name="Klein B."/>
            <person name="McEwen J.G."/>
            <person name="Puccia R."/>
            <person name="Goldman G.H."/>
            <person name="Felipe M.S."/>
            <person name="Nino-Vega G."/>
            <person name="San-Blas G."/>
            <person name="Taylor J."/>
            <person name="Mendoza L."/>
            <person name="Galagan J."/>
            <person name="Nusbaum C."/>
            <person name="Birren B."/>
        </authorList>
    </citation>
    <scope>NUCLEOTIDE SEQUENCE</scope>
    <source>
        <strain evidence="1">G186AR</strain>
    </source>
</reference>
<dbReference type="EMBL" id="GG663364">
    <property type="protein sequence ID" value="EEH09895.1"/>
    <property type="molecule type" value="Genomic_DNA"/>
</dbReference>
<dbReference type="AlphaFoldDB" id="C0NF74"/>
<evidence type="ECO:0000313" key="1">
    <source>
        <dbReference type="EMBL" id="EEH09895.1"/>
    </source>
</evidence>